<reference evidence="1" key="1">
    <citation type="submission" date="2023-08" db="EMBL/GenBank/DDBJ databases">
        <authorList>
            <person name="Alioto T."/>
            <person name="Alioto T."/>
            <person name="Gomez Garrido J."/>
        </authorList>
    </citation>
    <scope>NUCLEOTIDE SEQUENCE</scope>
</reference>
<evidence type="ECO:0000313" key="1">
    <source>
        <dbReference type="EMBL" id="CAI9726354.1"/>
    </source>
</evidence>
<dbReference type="AlphaFoldDB" id="A0AA36B2F2"/>
<dbReference type="Proteomes" id="UP001162480">
    <property type="component" value="Chromosome 7"/>
</dbReference>
<gene>
    <name evidence="1" type="ORF">OCTVUL_1B012047</name>
</gene>
<proteinExistence type="predicted"/>
<protein>
    <submittedName>
        <fullName evidence="1">Uncharacterized protein</fullName>
    </submittedName>
</protein>
<name>A0AA36B2F2_OCTVU</name>
<organism evidence="1 2">
    <name type="scientific">Octopus vulgaris</name>
    <name type="common">Common octopus</name>
    <dbReference type="NCBI Taxonomy" id="6645"/>
    <lineage>
        <taxon>Eukaryota</taxon>
        <taxon>Metazoa</taxon>
        <taxon>Spiralia</taxon>
        <taxon>Lophotrochozoa</taxon>
        <taxon>Mollusca</taxon>
        <taxon>Cephalopoda</taxon>
        <taxon>Coleoidea</taxon>
        <taxon>Octopodiformes</taxon>
        <taxon>Octopoda</taxon>
        <taxon>Incirrata</taxon>
        <taxon>Octopodidae</taxon>
        <taxon>Octopus</taxon>
    </lineage>
</organism>
<dbReference type="EMBL" id="OX597820">
    <property type="protein sequence ID" value="CAI9726354.1"/>
    <property type="molecule type" value="Genomic_DNA"/>
</dbReference>
<accession>A0AA36B2F2</accession>
<sequence>MVNGMAICVEVHSDRFTVIRNSMVQMDSRQRLAWRRFVFHNKMCAAKFAEDARISAGMCSADHLEICHNVSFFTQMIYRIRLKSFANLVMLHGADHI</sequence>
<evidence type="ECO:0000313" key="2">
    <source>
        <dbReference type="Proteomes" id="UP001162480"/>
    </source>
</evidence>
<keyword evidence="2" id="KW-1185">Reference proteome</keyword>